<dbReference type="GO" id="GO:0009002">
    <property type="term" value="F:serine-type D-Ala-D-Ala carboxypeptidase activity"/>
    <property type="evidence" value="ECO:0007669"/>
    <property type="project" value="UniProtKB-EC"/>
</dbReference>
<feature type="chain" id="PRO_5046706053" evidence="3">
    <location>
        <begin position="27"/>
        <end position="473"/>
    </location>
</feature>
<dbReference type="PANTHER" id="PTHR30023:SF0">
    <property type="entry name" value="PENICILLIN-SENSITIVE CARBOXYPEPTIDASE A"/>
    <property type="match status" value="1"/>
</dbReference>
<dbReference type="InterPro" id="IPR000667">
    <property type="entry name" value="Peptidase_S13"/>
</dbReference>
<evidence type="ECO:0000256" key="3">
    <source>
        <dbReference type="SAM" id="SignalP"/>
    </source>
</evidence>
<evidence type="ECO:0000256" key="2">
    <source>
        <dbReference type="ARBA" id="ARBA00022801"/>
    </source>
</evidence>
<dbReference type="InterPro" id="IPR012338">
    <property type="entry name" value="Beta-lactam/transpept-like"/>
</dbReference>
<dbReference type="Pfam" id="PF02113">
    <property type="entry name" value="Peptidase_S13"/>
    <property type="match status" value="1"/>
</dbReference>
<reference evidence="4" key="1">
    <citation type="submission" date="2023-07" db="EMBL/GenBank/DDBJ databases">
        <authorList>
            <person name="Kim M.K."/>
        </authorList>
    </citation>
    <scope>NUCLEOTIDE SEQUENCE</scope>
    <source>
        <strain evidence="4">ASUV-10-1</strain>
    </source>
</reference>
<organism evidence="4 5">
    <name type="scientific">Hymenobacter aranciens</name>
    <dbReference type="NCBI Taxonomy" id="3063996"/>
    <lineage>
        <taxon>Bacteria</taxon>
        <taxon>Pseudomonadati</taxon>
        <taxon>Bacteroidota</taxon>
        <taxon>Cytophagia</taxon>
        <taxon>Cytophagales</taxon>
        <taxon>Hymenobacteraceae</taxon>
        <taxon>Hymenobacter</taxon>
    </lineage>
</organism>
<protein>
    <submittedName>
        <fullName evidence="4">D-alanyl-D-alanine carboxypeptidase</fullName>
        <ecNumber evidence="4">3.4.16.4</ecNumber>
    </submittedName>
</protein>
<comment type="similarity">
    <text evidence="1">Belongs to the peptidase S13 family.</text>
</comment>
<gene>
    <name evidence="4" type="ORF">Q5H93_19800</name>
</gene>
<dbReference type="EC" id="3.4.16.4" evidence="4"/>
<dbReference type="PRINTS" id="PR00922">
    <property type="entry name" value="DADACBPTASE3"/>
</dbReference>
<dbReference type="PANTHER" id="PTHR30023">
    <property type="entry name" value="D-ALANYL-D-ALANINE CARBOXYPEPTIDASE"/>
    <property type="match status" value="1"/>
</dbReference>
<feature type="signal peptide" evidence="3">
    <location>
        <begin position="1"/>
        <end position="26"/>
    </location>
</feature>
<dbReference type="SUPFAM" id="SSF56601">
    <property type="entry name" value="beta-lactamase/transpeptidase-like"/>
    <property type="match status" value="1"/>
</dbReference>
<keyword evidence="5" id="KW-1185">Reference proteome</keyword>
<name>A0ABT9BGT3_9BACT</name>
<dbReference type="RefSeq" id="WP_305008394.1">
    <property type="nucleotide sequence ID" value="NZ_JAUQSY010000015.1"/>
</dbReference>
<accession>A0ABT9BGT3</accession>
<dbReference type="Proteomes" id="UP001176429">
    <property type="component" value="Unassembled WGS sequence"/>
</dbReference>
<proteinExistence type="inferred from homology"/>
<evidence type="ECO:0000256" key="1">
    <source>
        <dbReference type="ARBA" id="ARBA00006096"/>
    </source>
</evidence>
<evidence type="ECO:0000313" key="4">
    <source>
        <dbReference type="EMBL" id="MDO7877000.1"/>
    </source>
</evidence>
<keyword evidence="3" id="KW-0732">Signal</keyword>
<dbReference type="EMBL" id="JAUQSY010000015">
    <property type="protein sequence ID" value="MDO7877000.1"/>
    <property type="molecule type" value="Genomic_DNA"/>
</dbReference>
<sequence>MPNRLHSVFLWPLLLGAALLSRCAQGQAPAETPPAPIITAATPLPWLDSLLTTSPTLSRHAVGLSLAYADSARPFFGYHERQYFVPASTMKLLSFYTGLHLLPDSLPSLRYFSRNDTLFFQGTGDPTFLHGDVPSRWAYDFLARRPEKLLVYNELPTPPAYGPSWAWDDYNYYFQPERGAFPIYGHTVRFYHTPATARTKAHPATPERLRVLPRAFAPLASAATPEVRAANPDPDAHVRRVPLENFFYVLPSSKKWVDETPFRTSRALMLRLLGDTLRRRVVAGAWHPRPGRDSIRTLRGLPADSLYRRMLRVSDNFLAEQLLLMCSTRVGFRDSLSTSRVIRQAQKDVLNFLPDRPEWVDGSGLSRLNLLTPRAMTALLCRLHQEVPEPRLLSLLAAGGGQGTLRKRYTEAGKPWAWAKTGTLTHDLNLCGYIRTKSGRLVAFTFFNNNHIGTSYATRNEVERVLRQVRDRL</sequence>
<keyword evidence="4" id="KW-0121">Carboxypeptidase</keyword>
<dbReference type="Gene3D" id="3.40.710.10">
    <property type="entry name" value="DD-peptidase/beta-lactamase superfamily"/>
    <property type="match status" value="1"/>
</dbReference>
<comment type="caution">
    <text evidence="4">The sequence shown here is derived from an EMBL/GenBank/DDBJ whole genome shotgun (WGS) entry which is preliminary data.</text>
</comment>
<keyword evidence="2 4" id="KW-0378">Hydrolase</keyword>
<keyword evidence="4" id="KW-0645">Protease</keyword>
<evidence type="ECO:0000313" key="5">
    <source>
        <dbReference type="Proteomes" id="UP001176429"/>
    </source>
</evidence>